<organism evidence="1 2">
    <name type="scientific">Neorhizobium galegae bv. orientalis str. HAMBI 540</name>
    <dbReference type="NCBI Taxonomy" id="1028800"/>
    <lineage>
        <taxon>Bacteria</taxon>
        <taxon>Pseudomonadati</taxon>
        <taxon>Pseudomonadota</taxon>
        <taxon>Alphaproteobacteria</taxon>
        <taxon>Hyphomicrobiales</taxon>
        <taxon>Rhizobiaceae</taxon>
        <taxon>Rhizobium/Agrobacterium group</taxon>
        <taxon>Neorhizobium</taxon>
    </lineage>
</organism>
<proteinExistence type="predicted"/>
<protein>
    <submittedName>
        <fullName evidence="1">Putative 4-hydroxybenzoyl-CoA thioesterase protein</fullName>
    </submittedName>
</protein>
<gene>
    <name evidence="1" type="ORF">RG540_CH38950</name>
</gene>
<dbReference type="Proteomes" id="UP000028181">
    <property type="component" value="Chromosome I"/>
</dbReference>
<dbReference type="OrthoDB" id="7204167at2"/>
<name>A0A068SWA6_NEOGA</name>
<accession>A0A068SWA6</accession>
<evidence type="ECO:0000313" key="1">
    <source>
        <dbReference type="EMBL" id="CDN50051.1"/>
    </source>
</evidence>
<dbReference type="Gene3D" id="3.10.129.10">
    <property type="entry name" value="Hotdog Thioesterase"/>
    <property type="match status" value="1"/>
</dbReference>
<dbReference type="PATRIC" id="fig|1028800.3.peg.3957"/>
<dbReference type="SUPFAM" id="SSF54637">
    <property type="entry name" value="Thioesterase/thiol ester dehydrase-isomerase"/>
    <property type="match status" value="1"/>
</dbReference>
<keyword evidence="2" id="KW-1185">Reference proteome</keyword>
<dbReference type="KEGG" id="ngg:RG540_CH38950"/>
<sequence length="143" mass="16041">MAYTTSRRLNFGDCDPSGIAYFPSYLNILVGVCEEFFGAIGSPWPDMISRRKIGVPTVTLDVAFKSPGYHGDMMDFTVKIMRIGNSSADLEYEVRADDRLLWTARQRLVATSHETHKALPWPDDMRAALTQHLEKSNAHHPAA</sequence>
<dbReference type="GeneID" id="24256048"/>
<dbReference type="RefSeq" id="WP_038591258.1">
    <property type="nucleotide sequence ID" value="NZ_HG938353.1"/>
</dbReference>
<dbReference type="eggNOG" id="COG0824">
    <property type="taxonomic scope" value="Bacteria"/>
</dbReference>
<dbReference type="AlphaFoldDB" id="A0A068SWA6"/>
<dbReference type="HOGENOM" id="CLU_101141_5_2_5"/>
<dbReference type="InterPro" id="IPR029069">
    <property type="entry name" value="HotDog_dom_sf"/>
</dbReference>
<evidence type="ECO:0000313" key="2">
    <source>
        <dbReference type="Proteomes" id="UP000028181"/>
    </source>
</evidence>
<reference evidence="2" key="1">
    <citation type="journal article" date="2014" name="BMC Genomics">
        <title>Genome sequencing of two Neorhizobium galegae strains reveals a noeT gene responsible for the unusual acetylation of the nodulation factors.</title>
        <authorList>
            <person name="Osterman J."/>
            <person name="Marsh J."/>
            <person name="Laine P.K."/>
            <person name="Zeng Z."/>
            <person name="Alatalo E."/>
            <person name="Sullivan J.T."/>
            <person name="Young J.P."/>
            <person name="Thomas-Oates J."/>
            <person name="Paulin L."/>
            <person name="Lindstrom K."/>
        </authorList>
    </citation>
    <scope>NUCLEOTIDE SEQUENCE [LARGE SCALE GENOMIC DNA]</scope>
    <source>
        <strain evidence="2">HAMBI 540</strain>
    </source>
</reference>
<dbReference type="EMBL" id="HG938353">
    <property type="protein sequence ID" value="CDN50051.1"/>
    <property type="molecule type" value="Genomic_DNA"/>
</dbReference>
<dbReference type="Pfam" id="PF13279">
    <property type="entry name" value="4HBT_2"/>
    <property type="match status" value="1"/>
</dbReference>
<dbReference type="CDD" id="cd00586">
    <property type="entry name" value="4HBT"/>
    <property type="match status" value="1"/>
</dbReference>